<gene>
    <name evidence="3" type="ORF">HAU20_03770</name>
    <name evidence="2" type="ORF">HAU43_10440</name>
</gene>
<organism evidence="3 4">
    <name type="scientific">Weissella confusa</name>
    <name type="common">Lactobacillus confusus</name>
    <dbReference type="NCBI Taxonomy" id="1583"/>
    <lineage>
        <taxon>Bacteria</taxon>
        <taxon>Bacillati</taxon>
        <taxon>Bacillota</taxon>
        <taxon>Bacilli</taxon>
        <taxon>Lactobacillales</taxon>
        <taxon>Lactobacillaceae</taxon>
        <taxon>Weissella</taxon>
    </lineage>
</organism>
<dbReference type="EMBL" id="JAAOCP010000004">
    <property type="protein sequence ID" value="MBJ7638502.1"/>
    <property type="molecule type" value="Genomic_DNA"/>
</dbReference>
<dbReference type="SUPFAM" id="SSF47413">
    <property type="entry name" value="lambda repressor-like DNA-binding domains"/>
    <property type="match status" value="1"/>
</dbReference>
<evidence type="ECO:0000313" key="3">
    <source>
        <dbReference type="EMBL" id="MBJ7638502.1"/>
    </source>
</evidence>
<feature type="domain" description="HTH cro/C1-type" evidence="1">
    <location>
        <begin position="4"/>
        <end position="75"/>
    </location>
</feature>
<dbReference type="EMBL" id="JAAOCX010000018">
    <property type="protein sequence ID" value="MBJ7633497.1"/>
    <property type="molecule type" value="Genomic_DNA"/>
</dbReference>
<accession>A0A4Z0RLW9</accession>
<evidence type="ECO:0000259" key="1">
    <source>
        <dbReference type="SMART" id="SM00530"/>
    </source>
</evidence>
<evidence type="ECO:0000313" key="2">
    <source>
        <dbReference type="EMBL" id="MBJ7633497.1"/>
    </source>
</evidence>
<evidence type="ECO:0000313" key="4">
    <source>
        <dbReference type="Proteomes" id="UP000728106"/>
    </source>
</evidence>
<proteinExistence type="predicted"/>
<dbReference type="Proteomes" id="UP000808038">
    <property type="component" value="Unassembled WGS sequence"/>
</dbReference>
<dbReference type="Pfam" id="PF01381">
    <property type="entry name" value="HTH_3"/>
    <property type="match status" value="1"/>
</dbReference>
<keyword evidence="4" id="KW-1185">Reference proteome</keyword>
<dbReference type="SMART" id="SM00530">
    <property type="entry name" value="HTH_XRE"/>
    <property type="match status" value="1"/>
</dbReference>
<dbReference type="CDD" id="cd00093">
    <property type="entry name" value="HTH_XRE"/>
    <property type="match status" value="1"/>
</dbReference>
<protein>
    <submittedName>
        <fullName evidence="3">Helix-turn-helix transcriptional regulator</fullName>
    </submittedName>
</protein>
<dbReference type="Gene3D" id="1.10.260.40">
    <property type="entry name" value="lambda repressor-like DNA-binding domains"/>
    <property type="match status" value="1"/>
</dbReference>
<sequence length="77" mass="9065">MHMSVKEARRTLKRAYSDFQFHLDENEVSRKELAEVIGTSEQYVSRLVNGREDSKAAKEKLRKLFEYTGYHGDNWLA</sequence>
<dbReference type="InterPro" id="IPR010982">
    <property type="entry name" value="Lambda_DNA-bd_dom_sf"/>
</dbReference>
<reference evidence="3" key="1">
    <citation type="submission" date="2020-02" db="EMBL/GenBank/DDBJ databases">
        <authorList>
            <person name="Fontana A."/>
            <person name="Patrone V."/>
            <person name="Morelli L."/>
        </authorList>
    </citation>
    <scope>NUCLEOTIDE SEQUENCE</scope>
    <source>
        <strain evidence="2">CCUG 30943</strain>
        <strain evidence="3">CCUG 43002</strain>
    </source>
</reference>
<name>A0A4Z0RLW9_WEICO</name>
<comment type="caution">
    <text evidence="3">The sequence shown here is derived from an EMBL/GenBank/DDBJ whole genome shotgun (WGS) entry which is preliminary data.</text>
</comment>
<reference evidence="3 4" key="2">
    <citation type="journal article" date="2021" name="Int. J. Food Microbiol.">
        <title>Safety demonstration of a microbial species for use in the food chain: Weissella confusa.</title>
        <authorList>
            <person name="Bourdichon F."/>
            <person name="Patrone V."/>
            <person name="Fontana A."/>
            <person name="Milani G."/>
            <person name="Morelli L."/>
        </authorList>
    </citation>
    <scope>NUCLEOTIDE SEQUENCE [LARGE SCALE GENOMIC DNA]</scope>
    <source>
        <strain evidence="2">CCUG 30943</strain>
        <strain evidence="3 4">CCUG 43002</strain>
    </source>
</reference>
<dbReference type="GO" id="GO:0003677">
    <property type="term" value="F:DNA binding"/>
    <property type="evidence" value="ECO:0007669"/>
    <property type="project" value="InterPro"/>
</dbReference>
<dbReference type="InterPro" id="IPR001387">
    <property type="entry name" value="Cro/C1-type_HTH"/>
</dbReference>
<dbReference type="AlphaFoldDB" id="A0A4Z0RLW9"/>
<dbReference type="Proteomes" id="UP000728106">
    <property type="component" value="Unassembled WGS sequence"/>
</dbReference>